<feature type="domain" description="Thyroglobulin type-1" evidence="4">
    <location>
        <begin position="30"/>
        <end position="103"/>
    </location>
</feature>
<evidence type="ECO:0000313" key="5">
    <source>
        <dbReference type="EMBL" id="OWF50021.1"/>
    </source>
</evidence>
<evidence type="ECO:0000256" key="2">
    <source>
        <dbReference type="PROSITE-ProRule" id="PRU00500"/>
    </source>
</evidence>
<comment type="caution">
    <text evidence="2">Lacks conserved residue(s) required for the propagation of feature annotation.</text>
</comment>
<feature type="chain" id="PRO_5013324249" evidence="3">
    <location>
        <begin position="18"/>
        <end position="165"/>
    </location>
</feature>
<dbReference type="SUPFAM" id="SSF57610">
    <property type="entry name" value="Thyroglobulin type-1 domain"/>
    <property type="match status" value="2"/>
</dbReference>
<dbReference type="OrthoDB" id="6282214at2759"/>
<proteinExistence type="predicted"/>
<evidence type="ECO:0000256" key="1">
    <source>
        <dbReference type="ARBA" id="ARBA00023157"/>
    </source>
</evidence>
<dbReference type="EMBL" id="NEDP02002780">
    <property type="protein sequence ID" value="OWF50021.1"/>
    <property type="molecule type" value="Genomic_DNA"/>
</dbReference>
<accession>A0A210QMT8</accession>
<dbReference type="InterPro" id="IPR036857">
    <property type="entry name" value="Thyroglobulin_1_sf"/>
</dbReference>
<evidence type="ECO:0000259" key="4">
    <source>
        <dbReference type="PROSITE" id="PS51162"/>
    </source>
</evidence>
<dbReference type="Gene3D" id="4.10.800.10">
    <property type="entry name" value="Thyroglobulin type-1"/>
    <property type="match status" value="2"/>
</dbReference>
<dbReference type="Pfam" id="PF00086">
    <property type="entry name" value="Thyroglobulin_1"/>
    <property type="match status" value="2"/>
</dbReference>
<organism evidence="5 6">
    <name type="scientific">Mizuhopecten yessoensis</name>
    <name type="common">Japanese scallop</name>
    <name type="synonym">Patinopecten yessoensis</name>
    <dbReference type="NCBI Taxonomy" id="6573"/>
    <lineage>
        <taxon>Eukaryota</taxon>
        <taxon>Metazoa</taxon>
        <taxon>Spiralia</taxon>
        <taxon>Lophotrochozoa</taxon>
        <taxon>Mollusca</taxon>
        <taxon>Bivalvia</taxon>
        <taxon>Autobranchia</taxon>
        <taxon>Pteriomorphia</taxon>
        <taxon>Pectinida</taxon>
        <taxon>Pectinoidea</taxon>
        <taxon>Pectinidae</taxon>
        <taxon>Mizuhopecten</taxon>
    </lineage>
</organism>
<keyword evidence="1" id="KW-1015">Disulfide bond</keyword>
<sequence length="165" mass="17568">MKTAMLTLLFVVSIVYADETAPDSGDDVDPVTCQDELDSIEAEIAEIIEQTGSHPIGAIKPQCLKDGTYTPRQCLGSVCNCVAADGSKLTDDFGIGEAVNTDCSCAREKQEYKLSGKIGKSFKCTDIGSYAPVQCTGSVCYCSDIKGQQLGQETVNIGFIDTLKC</sequence>
<dbReference type="Proteomes" id="UP000242188">
    <property type="component" value="Unassembled WGS sequence"/>
</dbReference>
<keyword evidence="6" id="KW-1185">Reference proteome</keyword>
<evidence type="ECO:0000313" key="6">
    <source>
        <dbReference type="Proteomes" id="UP000242188"/>
    </source>
</evidence>
<name>A0A210QMT8_MIZYE</name>
<feature type="signal peptide" evidence="3">
    <location>
        <begin position="1"/>
        <end position="17"/>
    </location>
</feature>
<evidence type="ECO:0000256" key="3">
    <source>
        <dbReference type="SAM" id="SignalP"/>
    </source>
</evidence>
<keyword evidence="3" id="KW-0732">Signal</keyword>
<dbReference type="PROSITE" id="PS51162">
    <property type="entry name" value="THYROGLOBULIN_1_2"/>
    <property type="match status" value="1"/>
</dbReference>
<protein>
    <submittedName>
        <fullName evidence="5">Thyroglobulin</fullName>
    </submittedName>
</protein>
<comment type="caution">
    <text evidence="5">The sequence shown here is derived from an EMBL/GenBank/DDBJ whole genome shotgun (WGS) entry which is preliminary data.</text>
</comment>
<dbReference type="AlphaFoldDB" id="A0A210QMT8"/>
<reference evidence="5 6" key="1">
    <citation type="journal article" date="2017" name="Nat. Ecol. Evol.">
        <title>Scallop genome provides insights into evolution of bilaterian karyotype and development.</title>
        <authorList>
            <person name="Wang S."/>
            <person name="Zhang J."/>
            <person name="Jiao W."/>
            <person name="Li J."/>
            <person name="Xun X."/>
            <person name="Sun Y."/>
            <person name="Guo X."/>
            <person name="Huan P."/>
            <person name="Dong B."/>
            <person name="Zhang L."/>
            <person name="Hu X."/>
            <person name="Sun X."/>
            <person name="Wang J."/>
            <person name="Zhao C."/>
            <person name="Wang Y."/>
            <person name="Wang D."/>
            <person name="Huang X."/>
            <person name="Wang R."/>
            <person name="Lv J."/>
            <person name="Li Y."/>
            <person name="Zhang Z."/>
            <person name="Liu B."/>
            <person name="Lu W."/>
            <person name="Hui Y."/>
            <person name="Liang J."/>
            <person name="Zhou Z."/>
            <person name="Hou R."/>
            <person name="Li X."/>
            <person name="Liu Y."/>
            <person name="Li H."/>
            <person name="Ning X."/>
            <person name="Lin Y."/>
            <person name="Zhao L."/>
            <person name="Xing Q."/>
            <person name="Dou J."/>
            <person name="Li Y."/>
            <person name="Mao J."/>
            <person name="Guo H."/>
            <person name="Dou H."/>
            <person name="Li T."/>
            <person name="Mu C."/>
            <person name="Jiang W."/>
            <person name="Fu Q."/>
            <person name="Fu X."/>
            <person name="Miao Y."/>
            <person name="Liu J."/>
            <person name="Yu Q."/>
            <person name="Li R."/>
            <person name="Liao H."/>
            <person name="Li X."/>
            <person name="Kong Y."/>
            <person name="Jiang Z."/>
            <person name="Chourrout D."/>
            <person name="Li R."/>
            <person name="Bao Z."/>
        </authorList>
    </citation>
    <scope>NUCLEOTIDE SEQUENCE [LARGE SCALE GENOMIC DNA]</scope>
    <source>
        <strain evidence="5 6">PY_sf001</strain>
    </source>
</reference>
<dbReference type="InterPro" id="IPR000716">
    <property type="entry name" value="Thyroglobulin_1"/>
</dbReference>
<gene>
    <name evidence="5" type="ORF">KP79_PYT03543</name>
</gene>